<sequence length="383" mass="43734">MTKATKHRGVDPTLQQIDEQLYVSVQHIDILTAIAPTNYLDQKKQFFESNFSKAPQFTYNQNNIALFEKKRQLFNLPIEQLNNKALYTLYSEVIQSYVDKLDQFQHIGSPEFLYDSLRYYGEPANSELKNAHYLLHVTSDLEKTETDTVSIEEIQHFFENFAQANHYPLKLEIVDSMIANALVSGDVVKINRKAKINRQQLKALAHHELGVHLATSLNAKAQPLKILALGSPVNTTSQEGLAMLCEYLAGFMSLDRLRMLALRVVSVDSMIKEKDFRRTFSMLVEEFKLSEEKAFAMCSRVYRGGGFTKDYLYLKGFKQIITAYNSKTNINNLLCGKISMEQLPLINKLVDQGVFIAPNFISPAIRRPMETDPVLKFVVDSLK</sequence>
<dbReference type="NCBIfam" id="TIGR02421">
    <property type="entry name" value="QEGLA"/>
    <property type="match status" value="1"/>
</dbReference>
<evidence type="ECO:0000313" key="5">
    <source>
        <dbReference type="EMBL" id="GHF91520.1"/>
    </source>
</evidence>
<dbReference type="GO" id="GO:0008237">
    <property type="term" value="F:metallopeptidase activity"/>
    <property type="evidence" value="ECO:0007669"/>
    <property type="project" value="UniProtKB-KW"/>
</dbReference>
<evidence type="ECO:0000256" key="1">
    <source>
        <dbReference type="ARBA" id="ARBA00001947"/>
    </source>
</evidence>
<dbReference type="SMART" id="SM01154">
    <property type="entry name" value="DUF1704"/>
    <property type="match status" value="1"/>
</dbReference>
<evidence type="ECO:0000256" key="4">
    <source>
        <dbReference type="ARBA" id="ARBA00023049"/>
    </source>
</evidence>
<evidence type="ECO:0008006" key="7">
    <source>
        <dbReference type="Google" id="ProtNLM"/>
    </source>
</evidence>
<proteinExistence type="predicted"/>
<keyword evidence="4" id="KW-0482">Metalloprotease</keyword>
<keyword evidence="6" id="KW-1185">Reference proteome</keyword>
<dbReference type="Proteomes" id="UP000623842">
    <property type="component" value="Unassembled WGS sequence"/>
</dbReference>
<accession>A0A919EL57</accession>
<comment type="caution">
    <text evidence="5">The sequence shown here is derived from an EMBL/GenBank/DDBJ whole genome shotgun (WGS) entry which is preliminary data.</text>
</comment>
<dbReference type="InterPro" id="IPR012656">
    <property type="entry name" value="CHP02421_QEGLA"/>
</dbReference>
<reference evidence="5" key="2">
    <citation type="submission" date="2020-09" db="EMBL/GenBank/DDBJ databases">
        <authorList>
            <person name="Sun Q."/>
            <person name="Kim S."/>
        </authorList>
    </citation>
    <scope>NUCLEOTIDE SEQUENCE</scope>
    <source>
        <strain evidence="5">KCTC 42731</strain>
    </source>
</reference>
<evidence type="ECO:0000256" key="3">
    <source>
        <dbReference type="ARBA" id="ARBA00022801"/>
    </source>
</evidence>
<evidence type="ECO:0000256" key="2">
    <source>
        <dbReference type="ARBA" id="ARBA00022670"/>
    </source>
</evidence>
<dbReference type="EMBL" id="BNCK01000004">
    <property type="protein sequence ID" value="GHF91520.1"/>
    <property type="molecule type" value="Genomic_DNA"/>
</dbReference>
<gene>
    <name evidence="5" type="ORF">GCM10017161_19220</name>
</gene>
<dbReference type="AlphaFoldDB" id="A0A919EL57"/>
<dbReference type="RefSeq" id="WP_189769772.1">
    <property type="nucleotide sequence ID" value="NZ_BNCK01000004.1"/>
</dbReference>
<dbReference type="GO" id="GO:0080164">
    <property type="term" value="P:regulation of nitric oxide metabolic process"/>
    <property type="evidence" value="ECO:0007669"/>
    <property type="project" value="TreeGrafter"/>
</dbReference>
<dbReference type="PANTHER" id="PTHR31817">
    <property type="match status" value="1"/>
</dbReference>
<dbReference type="Pfam" id="PF08014">
    <property type="entry name" value="MATCAP"/>
    <property type="match status" value="1"/>
</dbReference>
<name>A0A919EL57_9GAMM</name>
<reference evidence="5" key="1">
    <citation type="journal article" date="2014" name="Int. J. Syst. Evol. Microbiol.">
        <title>Complete genome sequence of Corynebacterium casei LMG S-19264T (=DSM 44701T), isolated from a smear-ripened cheese.</title>
        <authorList>
            <consortium name="US DOE Joint Genome Institute (JGI-PGF)"/>
            <person name="Walter F."/>
            <person name="Albersmeier A."/>
            <person name="Kalinowski J."/>
            <person name="Ruckert C."/>
        </authorList>
    </citation>
    <scope>NUCLEOTIDE SEQUENCE</scope>
    <source>
        <strain evidence="5">KCTC 42731</strain>
    </source>
</reference>
<keyword evidence="2" id="KW-0645">Protease</keyword>
<evidence type="ECO:0000313" key="6">
    <source>
        <dbReference type="Proteomes" id="UP000623842"/>
    </source>
</evidence>
<dbReference type="InterPro" id="IPR012548">
    <property type="entry name" value="MATCAP"/>
</dbReference>
<comment type="cofactor">
    <cofactor evidence="1">
        <name>Zn(2+)</name>
        <dbReference type="ChEBI" id="CHEBI:29105"/>
    </cofactor>
</comment>
<protein>
    <recommendedName>
        <fullName evidence="7">Flavohemoglobin expression-modulating QEGLA motif protein</fullName>
    </recommendedName>
</protein>
<dbReference type="PANTHER" id="PTHR31817:SF0">
    <property type="entry name" value="CHROMOSOME UNDETERMINED SCAFFOLD_67, WHOLE GENOME SHOTGUN SEQUENCE"/>
    <property type="match status" value="1"/>
</dbReference>
<dbReference type="GO" id="GO:0006508">
    <property type="term" value="P:proteolysis"/>
    <property type="evidence" value="ECO:0007669"/>
    <property type="project" value="UniProtKB-KW"/>
</dbReference>
<keyword evidence="3" id="KW-0378">Hydrolase</keyword>
<organism evidence="5 6">
    <name type="scientific">Thalassotalea marina</name>
    <dbReference type="NCBI Taxonomy" id="1673741"/>
    <lineage>
        <taxon>Bacteria</taxon>
        <taxon>Pseudomonadati</taxon>
        <taxon>Pseudomonadota</taxon>
        <taxon>Gammaproteobacteria</taxon>
        <taxon>Alteromonadales</taxon>
        <taxon>Colwelliaceae</taxon>
        <taxon>Thalassotalea</taxon>
    </lineage>
</organism>